<evidence type="ECO:0000313" key="3">
    <source>
        <dbReference type="EMBL" id="RDX72958.1"/>
    </source>
</evidence>
<dbReference type="GO" id="GO:0009506">
    <property type="term" value="C:plasmodesma"/>
    <property type="evidence" value="ECO:0007669"/>
    <property type="project" value="TreeGrafter"/>
</dbReference>
<dbReference type="InterPro" id="IPR044839">
    <property type="entry name" value="NDR1-like"/>
</dbReference>
<accession>A0A371F3U1</accession>
<dbReference type="OrthoDB" id="1889094at2759"/>
<dbReference type="PANTHER" id="PTHR31415">
    <property type="entry name" value="OS05G0367900 PROTEIN"/>
    <property type="match status" value="1"/>
</dbReference>
<dbReference type="STRING" id="157652.A0A371F3U1"/>
<evidence type="ECO:0000313" key="4">
    <source>
        <dbReference type="Proteomes" id="UP000257109"/>
    </source>
</evidence>
<evidence type="ECO:0000256" key="2">
    <source>
        <dbReference type="ARBA" id="ARBA00023136"/>
    </source>
</evidence>
<comment type="subcellular location">
    <subcellularLocation>
        <location evidence="1">Membrane</location>
    </subcellularLocation>
</comment>
<sequence length="146" mass="17044">MFIVIVFILSMIPSWIIIPSNLNFHVNTTMRNPNNNIIMYYRRIQAIALYKDIMIYFAWVSLTPFDQGHKNTTLIQTVFEGQRVMKLKPKQLGEYEEETSVGVFNDLDVDFDLTIRAKFRRFKSSGRFNPPFVQFCPLSLPLISNG</sequence>
<comment type="caution">
    <text evidence="3">The sequence shown here is derived from an EMBL/GenBank/DDBJ whole genome shotgun (WGS) entry which is preliminary data.</text>
</comment>
<feature type="non-terminal residue" evidence="3">
    <location>
        <position position="1"/>
    </location>
</feature>
<name>A0A371F3U1_MUCPR</name>
<keyword evidence="2" id="KW-0472">Membrane</keyword>
<organism evidence="3 4">
    <name type="scientific">Mucuna pruriens</name>
    <name type="common">Velvet bean</name>
    <name type="synonym">Dolichos pruriens</name>
    <dbReference type="NCBI Taxonomy" id="157652"/>
    <lineage>
        <taxon>Eukaryota</taxon>
        <taxon>Viridiplantae</taxon>
        <taxon>Streptophyta</taxon>
        <taxon>Embryophyta</taxon>
        <taxon>Tracheophyta</taxon>
        <taxon>Spermatophyta</taxon>
        <taxon>Magnoliopsida</taxon>
        <taxon>eudicotyledons</taxon>
        <taxon>Gunneridae</taxon>
        <taxon>Pentapetalae</taxon>
        <taxon>rosids</taxon>
        <taxon>fabids</taxon>
        <taxon>Fabales</taxon>
        <taxon>Fabaceae</taxon>
        <taxon>Papilionoideae</taxon>
        <taxon>50 kb inversion clade</taxon>
        <taxon>NPAAA clade</taxon>
        <taxon>indigoferoid/millettioid clade</taxon>
        <taxon>Phaseoleae</taxon>
        <taxon>Mucuna</taxon>
    </lineage>
</organism>
<keyword evidence="4" id="KW-1185">Reference proteome</keyword>
<reference evidence="3" key="1">
    <citation type="submission" date="2018-05" db="EMBL/GenBank/DDBJ databases">
        <title>Draft genome of Mucuna pruriens seed.</title>
        <authorList>
            <person name="Nnadi N.E."/>
            <person name="Vos R."/>
            <person name="Hasami M.H."/>
            <person name="Devisetty U.K."/>
            <person name="Aguiy J.C."/>
        </authorList>
    </citation>
    <scope>NUCLEOTIDE SEQUENCE [LARGE SCALE GENOMIC DNA]</scope>
    <source>
        <strain evidence="3">JCA_2017</strain>
    </source>
</reference>
<evidence type="ECO:0000256" key="1">
    <source>
        <dbReference type="ARBA" id="ARBA00004370"/>
    </source>
</evidence>
<dbReference type="PANTHER" id="PTHR31415:SF59">
    <property type="entry name" value="HARPIN-INDUCED 1"/>
    <property type="match status" value="1"/>
</dbReference>
<proteinExistence type="predicted"/>
<dbReference type="Proteomes" id="UP000257109">
    <property type="component" value="Unassembled WGS sequence"/>
</dbReference>
<dbReference type="AlphaFoldDB" id="A0A371F3U1"/>
<dbReference type="EMBL" id="QJKJ01010702">
    <property type="protein sequence ID" value="RDX72958.1"/>
    <property type="molecule type" value="Genomic_DNA"/>
</dbReference>
<dbReference type="GO" id="GO:0098542">
    <property type="term" value="P:defense response to other organism"/>
    <property type="evidence" value="ECO:0007669"/>
    <property type="project" value="InterPro"/>
</dbReference>
<dbReference type="GO" id="GO:0005886">
    <property type="term" value="C:plasma membrane"/>
    <property type="evidence" value="ECO:0007669"/>
    <property type="project" value="TreeGrafter"/>
</dbReference>
<gene>
    <name evidence="3" type="primary">NHL10</name>
    <name evidence="3" type="ORF">CR513_47502</name>
</gene>
<protein>
    <submittedName>
        <fullName evidence="3">NDR1/HIN1-like protein 10</fullName>
    </submittedName>
</protein>